<dbReference type="WBParaSite" id="GPLIN_001457900">
    <property type="protein sequence ID" value="GPLIN_001457900"/>
    <property type="gene ID" value="GPLIN_001457900"/>
</dbReference>
<evidence type="ECO:0000313" key="3">
    <source>
        <dbReference type="WBParaSite" id="GPLIN_001457900"/>
    </source>
</evidence>
<keyword evidence="2" id="KW-1185">Reference proteome</keyword>
<dbReference type="Proteomes" id="UP000050741">
    <property type="component" value="Unassembled WGS sequence"/>
</dbReference>
<organism evidence="2 3">
    <name type="scientific">Globodera pallida</name>
    <name type="common">Potato cyst nematode worm</name>
    <name type="synonym">Heterodera pallida</name>
    <dbReference type="NCBI Taxonomy" id="36090"/>
    <lineage>
        <taxon>Eukaryota</taxon>
        <taxon>Metazoa</taxon>
        <taxon>Ecdysozoa</taxon>
        <taxon>Nematoda</taxon>
        <taxon>Chromadorea</taxon>
        <taxon>Rhabditida</taxon>
        <taxon>Tylenchina</taxon>
        <taxon>Tylenchomorpha</taxon>
        <taxon>Tylenchoidea</taxon>
        <taxon>Heteroderidae</taxon>
        <taxon>Heteroderinae</taxon>
        <taxon>Globodera</taxon>
    </lineage>
</organism>
<proteinExistence type="predicted"/>
<dbReference type="AlphaFoldDB" id="A0A183CNX2"/>
<sequence>MYYYSPHHQQQQLQLNHHHQQQQQQLQQQQQQQLQLNNAMLPDQSESVEEENSAVKAGTKSNKRVLFAPGQVAKLEQSFKGPEPLG</sequence>
<feature type="compositionally biased region" description="Low complexity" evidence="1">
    <location>
        <begin position="7"/>
        <end position="38"/>
    </location>
</feature>
<evidence type="ECO:0000256" key="1">
    <source>
        <dbReference type="SAM" id="MobiDB-lite"/>
    </source>
</evidence>
<evidence type="ECO:0000313" key="2">
    <source>
        <dbReference type="Proteomes" id="UP000050741"/>
    </source>
</evidence>
<reference evidence="2" key="1">
    <citation type="submission" date="2013-12" db="EMBL/GenBank/DDBJ databases">
        <authorList>
            <person name="Aslett M."/>
        </authorList>
    </citation>
    <scope>NUCLEOTIDE SEQUENCE [LARGE SCALE GENOMIC DNA]</scope>
    <source>
        <strain evidence="2">Lindley</strain>
    </source>
</reference>
<reference evidence="2" key="2">
    <citation type="submission" date="2014-05" db="EMBL/GenBank/DDBJ databases">
        <title>The genome and life-stage specific transcriptomes of Globodera pallida elucidate key aspects of plant parasitism by a cyst nematode.</title>
        <authorList>
            <person name="Cotton J.A."/>
            <person name="Lilley C.J."/>
            <person name="Jones L.M."/>
            <person name="Kikuchi T."/>
            <person name="Reid A.J."/>
            <person name="Thorpe P."/>
            <person name="Tsai I.J."/>
            <person name="Beasley H."/>
            <person name="Blok V."/>
            <person name="Cock P.J.A."/>
            <person name="Van den Akker S.E."/>
            <person name="Holroyd N."/>
            <person name="Hunt M."/>
            <person name="Mantelin S."/>
            <person name="Naghra H."/>
            <person name="Pain A."/>
            <person name="Palomares-Rius J.E."/>
            <person name="Zarowiecki M."/>
            <person name="Berriman M."/>
            <person name="Jones J.T."/>
            <person name="Urwin P.E."/>
        </authorList>
    </citation>
    <scope>NUCLEOTIDE SEQUENCE [LARGE SCALE GENOMIC DNA]</scope>
    <source>
        <strain evidence="2">Lindley</strain>
    </source>
</reference>
<reference evidence="3" key="3">
    <citation type="submission" date="2016-06" db="UniProtKB">
        <authorList>
            <consortium name="WormBaseParasite"/>
        </authorList>
    </citation>
    <scope>IDENTIFICATION</scope>
</reference>
<feature type="region of interest" description="Disordered" evidence="1">
    <location>
        <begin position="1"/>
        <end position="62"/>
    </location>
</feature>
<accession>A0A183CNX2</accession>
<name>A0A183CNX2_GLOPA</name>
<protein>
    <submittedName>
        <fullName evidence="3">Homeobox domain-containing protein</fullName>
    </submittedName>
</protein>